<evidence type="ECO:0000256" key="1">
    <source>
        <dbReference type="SAM" id="MobiDB-lite"/>
    </source>
</evidence>
<evidence type="ECO:0000313" key="2">
    <source>
        <dbReference type="EMBL" id="KAK0649007.1"/>
    </source>
</evidence>
<comment type="caution">
    <text evidence="2">The sequence shown here is derived from an EMBL/GenBank/DDBJ whole genome shotgun (WGS) entry which is preliminary data.</text>
</comment>
<feature type="region of interest" description="Disordered" evidence="1">
    <location>
        <begin position="116"/>
        <end position="135"/>
    </location>
</feature>
<gene>
    <name evidence="2" type="ORF">B0T16DRAFT_409256</name>
</gene>
<proteinExistence type="predicted"/>
<organism evidence="2 3">
    <name type="scientific">Cercophora newfieldiana</name>
    <dbReference type="NCBI Taxonomy" id="92897"/>
    <lineage>
        <taxon>Eukaryota</taxon>
        <taxon>Fungi</taxon>
        <taxon>Dikarya</taxon>
        <taxon>Ascomycota</taxon>
        <taxon>Pezizomycotina</taxon>
        <taxon>Sordariomycetes</taxon>
        <taxon>Sordariomycetidae</taxon>
        <taxon>Sordariales</taxon>
        <taxon>Lasiosphaeriaceae</taxon>
        <taxon>Cercophora</taxon>
    </lineage>
</organism>
<dbReference type="EMBL" id="JAULSV010000003">
    <property type="protein sequence ID" value="KAK0649007.1"/>
    <property type="molecule type" value="Genomic_DNA"/>
</dbReference>
<keyword evidence="3" id="KW-1185">Reference proteome</keyword>
<dbReference type="Proteomes" id="UP001174936">
    <property type="component" value="Unassembled WGS sequence"/>
</dbReference>
<evidence type="ECO:0000313" key="3">
    <source>
        <dbReference type="Proteomes" id="UP001174936"/>
    </source>
</evidence>
<name>A0AA39YAE8_9PEZI</name>
<reference evidence="2" key="1">
    <citation type="submission" date="2023-06" db="EMBL/GenBank/DDBJ databases">
        <title>Genome-scale phylogeny and comparative genomics of the fungal order Sordariales.</title>
        <authorList>
            <consortium name="Lawrence Berkeley National Laboratory"/>
            <person name="Hensen N."/>
            <person name="Bonometti L."/>
            <person name="Westerberg I."/>
            <person name="Brannstrom I.O."/>
            <person name="Guillou S."/>
            <person name="Cros-Aarteil S."/>
            <person name="Calhoun S."/>
            <person name="Haridas S."/>
            <person name="Kuo A."/>
            <person name="Mondo S."/>
            <person name="Pangilinan J."/>
            <person name="Riley R."/>
            <person name="Labutti K."/>
            <person name="Andreopoulos B."/>
            <person name="Lipzen A."/>
            <person name="Chen C."/>
            <person name="Yanf M."/>
            <person name="Daum C."/>
            <person name="Ng V."/>
            <person name="Clum A."/>
            <person name="Steindorff A."/>
            <person name="Ohm R."/>
            <person name="Martin F."/>
            <person name="Silar P."/>
            <person name="Natvig D."/>
            <person name="Lalanne C."/>
            <person name="Gautier V."/>
            <person name="Ament-Velasquez S.L."/>
            <person name="Kruys A."/>
            <person name="Hutchinson M.I."/>
            <person name="Powell A.J."/>
            <person name="Barry K."/>
            <person name="Miller A.N."/>
            <person name="Grigoriev I.V."/>
            <person name="Debuchy R."/>
            <person name="Gladieux P."/>
            <person name="Thoren M.H."/>
            <person name="Johannesson H."/>
        </authorList>
    </citation>
    <scope>NUCLEOTIDE SEQUENCE</scope>
    <source>
        <strain evidence="2">SMH2532-1</strain>
    </source>
</reference>
<protein>
    <submittedName>
        <fullName evidence="2">Uncharacterized protein</fullName>
    </submittedName>
</protein>
<accession>A0AA39YAE8</accession>
<dbReference type="AlphaFoldDB" id="A0AA39YAE8"/>
<sequence length="135" mass="14668">MESGCCPGDHHPTVVEMTALDQTCATRLSSSSHRPWNWRAQAVLELEKAPACRMLCCICGSEIRHARSRRSPRNPGGNVPKMVPGPMNFGPSRMLYFCPNDTSGCMLHHQATNSQAETSASMPGVADSGVRVRVT</sequence>